<dbReference type="InterPro" id="IPR013211">
    <property type="entry name" value="LVIVD"/>
</dbReference>
<organism evidence="3 4">
    <name type="scientific">Longibacter salinarum</name>
    <dbReference type="NCBI Taxonomy" id="1850348"/>
    <lineage>
        <taxon>Bacteria</taxon>
        <taxon>Pseudomonadati</taxon>
        <taxon>Rhodothermota</taxon>
        <taxon>Rhodothermia</taxon>
        <taxon>Rhodothermales</taxon>
        <taxon>Salisaetaceae</taxon>
        <taxon>Longibacter</taxon>
    </lineage>
</organism>
<dbReference type="OrthoDB" id="9815940at2"/>
<evidence type="ECO:0000259" key="2">
    <source>
        <dbReference type="SMART" id="SM00635"/>
    </source>
</evidence>
<protein>
    <recommendedName>
        <fullName evidence="2">BIG2 domain-containing protein</fullName>
    </recommendedName>
</protein>
<dbReference type="EMBL" id="PDEQ01000002">
    <property type="protein sequence ID" value="PEN14650.1"/>
    <property type="molecule type" value="Genomic_DNA"/>
</dbReference>
<feature type="domain" description="BIG2" evidence="2">
    <location>
        <begin position="112"/>
        <end position="192"/>
    </location>
</feature>
<reference evidence="3 4" key="1">
    <citation type="submission" date="2017-10" db="EMBL/GenBank/DDBJ databases">
        <title>Draft genome of Longibacter Salinarum.</title>
        <authorList>
            <person name="Goh K.M."/>
            <person name="Shamsir M.S."/>
            <person name="Lim S.W."/>
        </authorList>
    </citation>
    <scope>NUCLEOTIDE SEQUENCE [LARGE SCALE GENOMIC DNA]</scope>
    <source>
        <strain evidence="3 4">KCTC 52045</strain>
    </source>
</reference>
<evidence type="ECO:0000313" key="3">
    <source>
        <dbReference type="EMBL" id="PEN14650.1"/>
    </source>
</evidence>
<gene>
    <name evidence="3" type="ORF">CRI94_03845</name>
</gene>
<proteinExistence type="predicted"/>
<dbReference type="Pfam" id="PF02368">
    <property type="entry name" value="Big_2"/>
    <property type="match status" value="1"/>
</dbReference>
<dbReference type="Pfam" id="PF08309">
    <property type="entry name" value="LVIVD"/>
    <property type="match status" value="2"/>
</dbReference>
<evidence type="ECO:0000313" key="4">
    <source>
        <dbReference type="Proteomes" id="UP000220102"/>
    </source>
</evidence>
<dbReference type="InterPro" id="IPR008964">
    <property type="entry name" value="Invasin/intimin_cell_adhesion"/>
</dbReference>
<comment type="caution">
    <text evidence="3">The sequence shown here is derived from an EMBL/GenBank/DDBJ whole genome shotgun (WGS) entry which is preliminary data.</text>
</comment>
<sequence>MTFRSLCLALLLAVGGFVTPALGQSVEVEPADPALQVGDEMQLEAFYVSPDGERQRDTTIVFYSPSRAVIATRSGVLTAEEAGEHQMIALRPAQDEQERIIQRFMVKVTPKPVDGVAFVEAPASVYAGTMMPMTVQAQTEDGTARDDVAVSVESSDPSVATVDRLHRVHAKSPGTVTLTATAEDFKATKQIEVKENPVVALELTGGAESARTGDVLAFEATAKNPDGEAVEDAPVRYAVRIDQTEPIAPGAPAEIGADGRFVAEDAGTYTVIATSGSHVAEATVTITERNPEGSIELVGRGQVSNVHTSDLWVWEAADGRDYAITGTWGGNGEAYFWDVTDPASPTPVDTVTVDARTVNDVKVSEDGRTCIISREGASDRKNGIVILDCTDPNNVSIITEYTDRLTGGVHNLFIYEDHVYALSAGQRYEILNIEDRANPKHVATFELDTPGASIHDVWVMDGIAYSSNWDDGVVLVDVGNGVKGGSPSNPVEIGRYAYPSGWNHAAFPYNDKETGKKWVIGGDEAFPNGLNVDNEPTIPAGWLHFIDFTDPENPTEDARYQVPEAGTHNYWVDGDLLYVAYYNAGLRVVDLSGDLKGDLYAQGREIARFRSFDPEGRVPNAPMAWGPQPHKGHVFFSDWNSGLWVVKFTQPEKEKVSASR</sequence>
<keyword evidence="1" id="KW-0732">Signal</keyword>
<dbReference type="SMART" id="SM00635">
    <property type="entry name" value="BID_2"/>
    <property type="match status" value="1"/>
</dbReference>
<dbReference type="Gene3D" id="2.60.40.1080">
    <property type="match status" value="1"/>
</dbReference>
<name>A0A2A8D188_9BACT</name>
<dbReference type="InterPro" id="IPR003343">
    <property type="entry name" value="Big_2"/>
</dbReference>
<dbReference type="Proteomes" id="UP000220102">
    <property type="component" value="Unassembled WGS sequence"/>
</dbReference>
<keyword evidence="4" id="KW-1185">Reference proteome</keyword>
<feature type="chain" id="PRO_5013083280" description="BIG2 domain-containing protein" evidence="1">
    <location>
        <begin position="24"/>
        <end position="660"/>
    </location>
</feature>
<dbReference type="SUPFAM" id="SSF75011">
    <property type="entry name" value="3-carboxy-cis,cis-mucoante lactonizing enzyme"/>
    <property type="match status" value="1"/>
</dbReference>
<dbReference type="AlphaFoldDB" id="A0A2A8D188"/>
<evidence type="ECO:0000256" key="1">
    <source>
        <dbReference type="SAM" id="SignalP"/>
    </source>
</evidence>
<accession>A0A2A8D188</accession>
<feature type="signal peptide" evidence="1">
    <location>
        <begin position="1"/>
        <end position="23"/>
    </location>
</feature>
<dbReference type="SUPFAM" id="SSF49373">
    <property type="entry name" value="Invasin/intimin cell-adhesion fragments"/>
    <property type="match status" value="1"/>
</dbReference>